<dbReference type="AlphaFoldDB" id="A0A0D2L3K9"/>
<evidence type="ECO:0000313" key="2">
    <source>
        <dbReference type="Proteomes" id="UP000054498"/>
    </source>
</evidence>
<evidence type="ECO:0008006" key="3">
    <source>
        <dbReference type="Google" id="ProtNLM"/>
    </source>
</evidence>
<gene>
    <name evidence="1" type="ORF">MNEG_6172</name>
</gene>
<accession>A0A0D2L3K9</accession>
<dbReference type="EMBL" id="KK101199">
    <property type="protein sequence ID" value="KIZ01789.1"/>
    <property type="molecule type" value="Genomic_DNA"/>
</dbReference>
<dbReference type="GeneID" id="25739048"/>
<dbReference type="Proteomes" id="UP000054498">
    <property type="component" value="Unassembled WGS sequence"/>
</dbReference>
<protein>
    <recommendedName>
        <fullName evidence="3">PLAC8 family protein</fullName>
    </recommendedName>
</protein>
<dbReference type="OrthoDB" id="998115at2759"/>
<dbReference type="PANTHER" id="PTHR31152">
    <property type="entry name" value="PLAC8 FAMILY PROTEIN"/>
    <property type="match status" value="1"/>
</dbReference>
<name>A0A0D2L3K9_9CHLO</name>
<evidence type="ECO:0000313" key="1">
    <source>
        <dbReference type="EMBL" id="KIZ01789.1"/>
    </source>
</evidence>
<dbReference type="KEGG" id="mng:MNEG_6172"/>
<reference evidence="1 2" key="1">
    <citation type="journal article" date="2013" name="BMC Genomics">
        <title>Reconstruction of the lipid metabolism for the microalga Monoraphidium neglectum from its genome sequence reveals characteristics suitable for biofuel production.</title>
        <authorList>
            <person name="Bogen C."/>
            <person name="Al-Dilaimi A."/>
            <person name="Albersmeier A."/>
            <person name="Wichmann J."/>
            <person name="Grundmann M."/>
            <person name="Rupp O."/>
            <person name="Lauersen K.J."/>
            <person name="Blifernez-Klassen O."/>
            <person name="Kalinowski J."/>
            <person name="Goesmann A."/>
            <person name="Mussgnug J.H."/>
            <person name="Kruse O."/>
        </authorList>
    </citation>
    <scope>NUCLEOTIDE SEQUENCE [LARGE SCALE GENOMIC DNA]</scope>
    <source>
        <strain evidence="1 2">SAG 48.87</strain>
    </source>
</reference>
<dbReference type="RefSeq" id="XP_013900808.1">
    <property type="nucleotide sequence ID" value="XM_014045354.1"/>
</dbReference>
<proteinExistence type="predicted"/>
<keyword evidence="2" id="KW-1185">Reference proteome</keyword>
<sequence>MTAGRYEKMEARAGYARQWKEPLHNPCAKPGFCCYAMLCGYCASYQAVSAAPSSAPCLQVFLCFAQSVASTRFMIQDELSIQNTQCDNCIIGTMICAQYLACICSLAACLTGSDEINDIAQVLDCIADVLWCSVCACIQVQHKVELDARDSGGRGGAPAPTQAPGLQQIQMGGAYAPGGAYGPGGAYPPGGGYPAQGVPMGYPQQPGAMYR</sequence>
<organism evidence="1 2">
    <name type="scientific">Monoraphidium neglectum</name>
    <dbReference type="NCBI Taxonomy" id="145388"/>
    <lineage>
        <taxon>Eukaryota</taxon>
        <taxon>Viridiplantae</taxon>
        <taxon>Chlorophyta</taxon>
        <taxon>core chlorophytes</taxon>
        <taxon>Chlorophyceae</taxon>
        <taxon>CS clade</taxon>
        <taxon>Sphaeropleales</taxon>
        <taxon>Selenastraceae</taxon>
        <taxon>Monoraphidium</taxon>
    </lineage>
</organism>
<dbReference type="STRING" id="145388.A0A0D2L3K9"/>
<dbReference type="PANTHER" id="PTHR31152:SF1">
    <property type="entry name" value="PLAC8 FAMILY PROTEIN"/>
    <property type="match status" value="1"/>
</dbReference>